<proteinExistence type="predicted"/>
<evidence type="ECO:0000313" key="2">
    <source>
        <dbReference type="Proteomes" id="UP001189429"/>
    </source>
</evidence>
<dbReference type="Proteomes" id="UP001189429">
    <property type="component" value="Unassembled WGS sequence"/>
</dbReference>
<organism evidence="1 2">
    <name type="scientific">Prorocentrum cordatum</name>
    <dbReference type="NCBI Taxonomy" id="2364126"/>
    <lineage>
        <taxon>Eukaryota</taxon>
        <taxon>Sar</taxon>
        <taxon>Alveolata</taxon>
        <taxon>Dinophyceae</taxon>
        <taxon>Prorocentrales</taxon>
        <taxon>Prorocentraceae</taxon>
        <taxon>Prorocentrum</taxon>
    </lineage>
</organism>
<sequence length="194" mass="22093">MKRVWELARLLSRRGFGRQGRALFKARVHAATDADWEQHLCHSGKDGGCFGLVADLQGFRQPPPGLGSAYHPAWDDWTWAQHELECFKLWAQKFKVSTSWVSWSWPDELISVLFRPGWKLRDKHRRGLGADADVDRVPWFTRSFTAVLAKVHQCGQTPIVWHRGVGARLDMDSGKPGALDERLEVMLCGVGRTF</sequence>
<name>A0ABN9U225_9DINO</name>
<evidence type="ECO:0000313" key="1">
    <source>
        <dbReference type="EMBL" id="CAK0852126.1"/>
    </source>
</evidence>
<gene>
    <name evidence="1" type="ORF">PCOR1329_LOCUS44077</name>
</gene>
<protein>
    <submittedName>
        <fullName evidence="1">Uncharacterized protein</fullName>
    </submittedName>
</protein>
<keyword evidence="2" id="KW-1185">Reference proteome</keyword>
<comment type="caution">
    <text evidence="1">The sequence shown here is derived from an EMBL/GenBank/DDBJ whole genome shotgun (WGS) entry which is preliminary data.</text>
</comment>
<dbReference type="EMBL" id="CAUYUJ010015294">
    <property type="protein sequence ID" value="CAK0852126.1"/>
    <property type="molecule type" value="Genomic_DNA"/>
</dbReference>
<accession>A0ABN9U225</accession>
<reference evidence="1" key="1">
    <citation type="submission" date="2023-10" db="EMBL/GenBank/DDBJ databases">
        <authorList>
            <person name="Chen Y."/>
            <person name="Shah S."/>
            <person name="Dougan E. K."/>
            <person name="Thang M."/>
            <person name="Chan C."/>
        </authorList>
    </citation>
    <scope>NUCLEOTIDE SEQUENCE [LARGE SCALE GENOMIC DNA]</scope>
</reference>